<dbReference type="InterPro" id="IPR051923">
    <property type="entry name" value="Glycosyl_Hydrolase_39"/>
</dbReference>
<organism evidence="2 3">
    <name type="scientific">Svornostia abyssi</name>
    <dbReference type="NCBI Taxonomy" id="2898438"/>
    <lineage>
        <taxon>Bacteria</taxon>
        <taxon>Bacillati</taxon>
        <taxon>Actinomycetota</taxon>
        <taxon>Thermoleophilia</taxon>
        <taxon>Solirubrobacterales</taxon>
        <taxon>Baekduiaceae</taxon>
        <taxon>Svornostia</taxon>
    </lineage>
</organism>
<feature type="chain" id="PRO_5046093566" description="Asl1-like glycosyl hydrolase catalytic domain-containing protein" evidence="1">
    <location>
        <begin position="20"/>
        <end position="713"/>
    </location>
</feature>
<sequence length="713" mass="76908">MLVLTLLALVPGLSLPAVAPASTSPDYYGLNVQTLFRLDAVAPERWGSFLDQMRAGGMTRARIDAHWQYAEPGAPKGGQHTYTWSRPWDPRSSMDHQARLLASRGIRMVPVLSHAPDWTARPGTRLHPSHYGDFAAFTAAFARRYGPGGDFWRENPDVPALPVHEYELWTEANSSIFWTGGPNPAEYVAALRPVHDALHRVDPSAKLLASLGWQDFAGFTRRIYAAGALGLIDGVGFHPYAPHAPAIIELVRRMRETLRSLGDGGLPIWLTETGQPVTFGRGGGLADSGLVSDGARAATQSLTGDALARSDCDVRDFQVYTIVASETNREPIAEGFMGVMRLADAQPNVTGAALMRASLRWRARQDGGIVICGTGETPKSSLLPLDLQIDHISPTCVKGRTTYDGNPIEAALTNLSTADGRVAPGYVNAFGESVVCIPNGPPVWEFEVISEIKNVAASQRYRCTVPREQGTPPPGLCRVVAEPLPFAPAPVAAAAATKRAATCRWQASAKVLAARPKRATVKAGVGCRVTPKQAKFTLSVQKGKSSKRVRTVTLRPGETSMLTLPRKLRRGERIVLANQADLKRRMPRLVARTAAIGGADAAGTEGCDWKLEARVLGGARSKAKRTKVRARLTCPPVPARSLRFTVAVQAKKAKKAKTIRSVTLRGGRVGNITLKRRLKVGDRVILSRTADAVVGVPTLTAHATTSKRVLRVR</sequence>
<dbReference type="SUPFAM" id="SSF51445">
    <property type="entry name" value="(Trans)glycosidases"/>
    <property type="match status" value="1"/>
</dbReference>
<dbReference type="PANTHER" id="PTHR12631:SF10">
    <property type="entry name" value="BETA-XYLOSIDASE-LIKE PROTEIN-RELATED"/>
    <property type="match status" value="1"/>
</dbReference>
<evidence type="ECO:0000313" key="2">
    <source>
        <dbReference type="EMBL" id="UUY02922.1"/>
    </source>
</evidence>
<reference evidence="3" key="1">
    <citation type="submission" date="2021-11" db="EMBL/GenBank/DDBJ databases">
        <title>Cultivation dependent microbiological survey of springs from the worlds oldest radium mine currently devoted to the extraction of radon-saturated water.</title>
        <authorList>
            <person name="Kapinusova G."/>
            <person name="Smrhova T."/>
            <person name="Strejcek M."/>
            <person name="Suman J."/>
            <person name="Jani K."/>
            <person name="Pajer P."/>
            <person name="Uhlik O."/>
        </authorList>
    </citation>
    <scope>NUCLEOTIDE SEQUENCE [LARGE SCALE GENOMIC DNA]</scope>
    <source>
        <strain evidence="3">J379</strain>
    </source>
</reference>
<dbReference type="EMBL" id="CP088295">
    <property type="protein sequence ID" value="UUY02922.1"/>
    <property type="molecule type" value="Genomic_DNA"/>
</dbReference>
<gene>
    <name evidence="2" type="ORF">LRS13_19880</name>
</gene>
<dbReference type="RefSeq" id="WP_353863444.1">
    <property type="nucleotide sequence ID" value="NZ_CP088295.1"/>
</dbReference>
<dbReference type="PANTHER" id="PTHR12631">
    <property type="entry name" value="ALPHA-L-IDURONIDASE"/>
    <property type="match status" value="1"/>
</dbReference>
<evidence type="ECO:0000256" key="1">
    <source>
        <dbReference type="SAM" id="SignalP"/>
    </source>
</evidence>
<evidence type="ECO:0000313" key="3">
    <source>
        <dbReference type="Proteomes" id="UP001058860"/>
    </source>
</evidence>
<dbReference type="InterPro" id="IPR017853">
    <property type="entry name" value="GH"/>
</dbReference>
<proteinExistence type="predicted"/>
<accession>A0ABY5PEC4</accession>
<dbReference type="Gene3D" id="3.20.20.80">
    <property type="entry name" value="Glycosidases"/>
    <property type="match status" value="1"/>
</dbReference>
<protein>
    <recommendedName>
        <fullName evidence="4">Asl1-like glycosyl hydrolase catalytic domain-containing protein</fullName>
    </recommendedName>
</protein>
<name>A0ABY5PEC4_9ACTN</name>
<evidence type="ECO:0008006" key="4">
    <source>
        <dbReference type="Google" id="ProtNLM"/>
    </source>
</evidence>
<dbReference type="Proteomes" id="UP001058860">
    <property type="component" value="Chromosome"/>
</dbReference>
<keyword evidence="1" id="KW-0732">Signal</keyword>
<keyword evidence="3" id="KW-1185">Reference proteome</keyword>
<feature type="signal peptide" evidence="1">
    <location>
        <begin position="1"/>
        <end position="19"/>
    </location>
</feature>